<reference evidence="3 4" key="1">
    <citation type="submission" date="2016-02" db="EMBL/GenBank/DDBJ databases">
        <title>Comparative genomic and transcriptomic foundation for Pichia pastoris.</title>
        <authorList>
            <person name="Love K.R."/>
            <person name="Shah K.A."/>
            <person name="Whittaker C.A."/>
            <person name="Wu J."/>
            <person name="Bartlett M.C."/>
            <person name="Ma D."/>
            <person name="Leeson R.L."/>
            <person name="Priest M."/>
            <person name="Young S.K."/>
            <person name="Love J.C."/>
        </authorList>
    </citation>
    <scope>NUCLEOTIDE SEQUENCE [LARGE SCALE GENOMIC DNA]</scope>
    <source>
        <strain evidence="3 4">ATCC 28485</strain>
    </source>
</reference>
<protein>
    <submittedName>
        <fullName evidence="3">BA75_00551T0</fullName>
    </submittedName>
</protein>
<gene>
    <name evidence="3" type="primary">YEL043W</name>
    <name evidence="3" type="ORF">ATY40_BA7500551</name>
</gene>
<keyword evidence="1" id="KW-0175">Coiled coil</keyword>
<feature type="compositionally biased region" description="Basic and acidic residues" evidence="2">
    <location>
        <begin position="907"/>
        <end position="919"/>
    </location>
</feature>
<sequence length="956" mass="106919">MWTSYVILILSIIWLFTRTLKLINLPIDKGIRSLNVFVPKVPILSTDRITQNSIIIHWENKHSTSSSCAKVGDGDESEHKEGGPRLIVNTSPKAVSFYQLYVNGELVTTLESAVNMCKLSNLKPGTRYQLDLIAFSILNFRSRSSPVFVKTIETPYQKIDDADDLLHFLAPRKDAESLKVHSTFRQNRTNIYSGMPISEAQVRDNVDQITDIEELRYLLEAGQEDLRSLLFQQTQCAKDFEEKEIILLSSREDLRKRKKMEDLNRNSVRAELNALEESKKDIVTKIVNNQYLLNEKIKSMQKMRDEIENWKNNLQTSQAHCEGLKSNEKKTLKELDEKIEVKKADIKAAKLEIEVLASELQGNINYKIERESLKAEIISLLSSLNRNTNPQTGLLKKDGVSSLARLKQIKAEWGHLIENQQSLDAEADSNWRSSEQIELQKLHSIKVQYQSLLSDNQTLQELLAGERNVLTLPRGQTNVGESFQSLESNRPSVSIFPIQMEASASSFQPGYFEAEDNVEDLSPNVEMLLPQSLIESEDLILNNLESNTVDIRKDTFLDTPSTPILKDASYDTASFENSALAGEKSFNSPFEFNSLHERSLSGEDGASFFFQRSPPLSHASLVEPQHLDEQLSTFSPKRLSNVFSFGKKTSAANNNISMSLNADSDYNANHTATSSKFFGIIKRNSQNTNTINNRTRSGSLGSSIWSNNNANNTGTQSGEFRVGSWSNNNYGGFMTPQQQDTTEYRSPSESLIPISLPQIDIKNLNYENDDLFLSLSHITSDVDEQDSNGHSLGESALEKKSKPDSGGSPVAFKKRMFSLSSSPSRLENDHLDDSHHGNNHGPSKSSKFFSKISRRNSTVTTSSDSKVSQNSQETTGNGLNTSDASTSSGSAVSGTNSSKFSRRLGFLKKDRGKAATDKVKIKKKQKEIGKDKDNDLIESTIDEVSDESEKNSPPPE</sequence>
<accession>A0A1B2J9X4</accession>
<evidence type="ECO:0000313" key="3">
    <source>
        <dbReference type="EMBL" id="ANZ74598.1"/>
    </source>
</evidence>
<dbReference type="Gene3D" id="2.60.40.10">
    <property type="entry name" value="Immunoglobulins"/>
    <property type="match status" value="1"/>
</dbReference>
<organism evidence="3 4">
    <name type="scientific">Komagataella pastoris</name>
    <name type="common">Yeast</name>
    <name type="synonym">Pichia pastoris</name>
    <dbReference type="NCBI Taxonomy" id="4922"/>
    <lineage>
        <taxon>Eukaryota</taxon>
        <taxon>Fungi</taxon>
        <taxon>Dikarya</taxon>
        <taxon>Ascomycota</taxon>
        <taxon>Saccharomycotina</taxon>
        <taxon>Pichiomycetes</taxon>
        <taxon>Pichiales</taxon>
        <taxon>Pichiaceae</taxon>
        <taxon>Komagataella</taxon>
    </lineage>
</organism>
<dbReference type="EMBL" id="CP014584">
    <property type="protein sequence ID" value="ANZ74598.1"/>
    <property type="molecule type" value="Genomic_DNA"/>
</dbReference>
<evidence type="ECO:0000256" key="1">
    <source>
        <dbReference type="SAM" id="Coils"/>
    </source>
</evidence>
<dbReference type="SUPFAM" id="SSF49265">
    <property type="entry name" value="Fibronectin type III"/>
    <property type="match status" value="1"/>
</dbReference>
<feature type="coiled-coil region" evidence="1">
    <location>
        <begin position="293"/>
        <end position="359"/>
    </location>
</feature>
<feature type="compositionally biased region" description="Low complexity" evidence="2">
    <location>
        <begin position="843"/>
        <end position="868"/>
    </location>
</feature>
<feature type="compositionally biased region" description="Low complexity" evidence="2">
    <location>
        <begin position="880"/>
        <end position="898"/>
    </location>
</feature>
<proteinExistence type="predicted"/>
<dbReference type="OrthoDB" id="5572782at2759"/>
<feature type="compositionally biased region" description="Basic and acidic residues" evidence="2">
    <location>
        <begin position="926"/>
        <end position="935"/>
    </location>
</feature>
<dbReference type="Proteomes" id="UP000094565">
    <property type="component" value="Chromosome 1"/>
</dbReference>
<evidence type="ECO:0000256" key="2">
    <source>
        <dbReference type="SAM" id="MobiDB-lite"/>
    </source>
</evidence>
<dbReference type="InterPro" id="IPR013783">
    <property type="entry name" value="Ig-like_fold"/>
</dbReference>
<keyword evidence="4" id="KW-1185">Reference proteome</keyword>
<dbReference type="InterPro" id="IPR036116">
    <property type="entry name" value="FN3_sf"/>
</dbReference>
<dbReference type="AlphaFoldDB" id="A0A1B2J9X4"/>
<feature type="region of interest" description="Disordered" evidence="2">
    <location>
        <begin position="782"/>
        <end position="956"/>
    </location>
</feature>
<evidence type="ECO:0000313" key="4">
    <source>
        <dbReference type="Proteomes" id="UP000094565"/>
    </source>
</evidence>
<name>A0A1B2J9X4_PICPA</name>
<feature type="compositionally biased region" description="Basic and acidic residues" evidence="2">
    <location>
        <begin position="826"/>
        <end position="836"/>
    </location>
</feature>
<feature type="compositionally biased region" description="Polar residues" evidence="2">
    <location>
        <begin position="869"/>
        <end position="879"/>
    </location>
</feature>